<organism evidence="2 3">
    <name type="scientific">Macrostomum lignano</name>
    <dbReference type="NCBI Taxonomy" id="282301"/>
    <lineage>
        <taxon>Eukaryota</taxon>
        <taxon>Metazoa</taxon>
        <taxon>Spiralia</taxon>
        <taxon>Lophotrochozoa</taxon>
        <taxon>Platyhelminthes</taxon>
        <taxon>Rhabditophora</taxon>
        <taxon>Macrostomorpha</taxon>
        <taxon>Macrostomida</taxon>
        <taxon>Macrostomidae</taxon>
        <taxon>Macrostomum</taxon>
    </lineage>
</organism>
<evidence type="ECO:0000313" key="3">
    <source>
        <dbReference type="WBParaSite" id="maker-unitig_31931-snap-gene-0.1-mRNA-1"/>
    </source>
</evidence>
<protein>
    <submittedName>
        <fullName evidence="3">Protein Wnt</fullName>
    </submittedName>
</protein>
<evidence type="ECO:0000256" key="1">
    <source>
        <dbReference type="SAM" id="MobiDB-lite"/>
    </source>
</evidence>
<feature type="region of interest" description="Disordered" evidence="1">
    <location>
        <begin position="63"/>
        <end position="103"/>
    </location>
</feature>
<dbReference type="AlphaFoldDB" id="A0A1I8FGB9"/>
<feature type="compositionally biased region" description="Low complexity" evidence="1">
    <location>
        <begin position="78"/>
        <end position="102"/>
    </location>
</feature>
<dbReference type="WBParaSite" id="maker-unitig_31931-snap-gene-0.1-mRNA-1">
    <property type="protein sequence ID" value="maker-unitig_31931-snap-gene-0.1-mRNA-1"/>
    <property type="gene ID" value="maker-unitig_31931-snap-gene-0.1"/>
</dbReference>
<sequence length="168" mass="17846">MCRDELCTAADLTPRLRNLCRARQRYPQAGFVWAMAAAKAVEELALACRRGQPGLNCPCRSVSSRPTVLSSPGGADDATAWSSRADAPAAASTAASSSCADAEPGDARAEIRRDFSAVLRRQSARWPVEEFASSSPTRGPTLERLGGPLPLPMLVNVHNRRAGQIVSA</sequence>
<name>A0A1I8FGB9_9PLAT</name>
<dbReference type="Proteomes" id="UP000095280">
    <property type="component" value="Unplaced"/>
</dbReference>
<keyword evidence="2" id="KW-1185">Reference proteome</keyword>
<reference evidence="3" key="1">
    <citation type="submission" date="2016-11" db="UniProtKB">
        <authorList>
            <consortium name="WormBaseParasite"/>
        </authorList>
    </citation>
    <scope>IDENTIFICATION</scope>
</reference>
<accession>A0A1I8FGB9</accession>
<proteinExistence type="predicted"/>
<evidence type="ECO:0000313" key="2">
    <source>
        <dbReference type="Proteomes" id="UP000095280"/>
    </source>
</evidence>